<proteinExistence type="predicted"/>
<gene>
    <name evidence="1" type="ORF">LCGC14_1225560</name>
</gene>
<evidence type="ECO:0000313" key="1">
    <source>
        <dbReference type="EMBL" id="KKM91737.1"/>
    </source>
</evidence>
<dbReference type="AlphaFoldDB" id="A0A0F9PEF1"/>
<accession>A0A0F9PEF1</accession>
<organism evidence="1">
    <name type="scientific">marine sediment metagenome</name>
    <dbReference type="NCBI Taxonomy" id="412755"/>
    <lineage>
        <taxon>unclassified sequences</taxon>
        <taxon>metagenomes</taxon>
        <taxon>ecological metagenomes</taxon>
    </lineage>
</organism>
<name>A0A0F9PEF1_9ZZZZ</name>
<comment type="caution">
    <text evidence="1">The sequence shown here is derived from an EMBL/GenBank/DDBJ whole genome shotgun (WGS) entry which is preliminary data.</text>
</comment>
<reference evidence="1" key="1">
    <citation type="journal article" date="2015" name="Nature">
        <title>Complex archaea that bridge the gap between prokaryotes and eukaryotes.</title>
        <authorList>
            <person name="Spang A."/>
            <person name="Saw J.H."/>
            <person name="Jorgensen S.L."/>
            <person name="Zaremba-Niedzwiedzka K."/>
            <person name="Martijn J."/>
            <person name="Lind A.E."/>
            <person name="van Eijk R."/>
            <person name="Schleper C."/>
            <person name="Guy L."/>
            <person name="Ettema T.J."/>
        </authorList>
    </citation>
    <scope>NUCLEOTIDE SEQUENCE</scope>
</reference>
<protein>
    <submittedName>
        <fullName evidence="1">Uncharacterized protein</fullName>
    </submittedName>
</protein>
<dbReference type="EMBL" id="LAZR01006493">
    <property type="protein sequence ID" value="KKM91737.1"/>
    <property type="molecule type" value="Genomic_DNA"/>
</dbReference>
<sequence>MRGIILVLTAVLFLLSPVIADNKESKYEPMDVADVAQWYTIEVIQSIIEDAQRKQYIATLGLTQDLPCFEIEISTEPIQSWDPFWEPEWAINGENCVDKRTYNCEDE</sequence>